<evidence type="ECO:0000259" key="2">
    <source>
        <dbReference type="PROSITE" id="PS51186"/>
    </source>
</evidence>
<comment type="caution">
    <text evidence="1">Lacks conserved residue(s) required for the propagation of feature annotation.</text>
</comment>
<dbReference type="PANTHER" id="PTHR43617:SF35">
    <property type="entry name" value="[RIBOSOMAL PROTEIN BS18]-ALANINE N-ACETYLTRANSFERASE"/>
    <property type="match status" value="1"/>
</dbReference>
<keyword evidence="1" id="KW-0963">Cytoplasm</keyword>
<dbReference type="EMBL" id="SACR01000007">
    <property type="protein sequence ID" value="RVU43402.1"/>
    <property type="molecule type" value="Genomic_DNA"/>
</dbReference>
<comment type="catalytic activity">
    <reaction evidence="1">
        <text>N-terminal L-alanyl-[ribosomal protein bS18] + acetyl-CoA = N-terminal N(alpha)-acetyl-L-alanyl-[ribosomal protein bS18] + CoA + H(+)</text>
        <dbReference type="Rhea" id="RHEA:43756"/>
        <dbReference type="Rhea" id="RHEA-COMP:10676"/>
        <dbReference type="Rhea" id="RHEA-COMP:10677"/>
        <dbReference type="ChEBI" id="CHEBI:15378"/>
        <dbReference type="ChEBI" id="CHEBI:57287"/>
        <dbReference type="ChEBI" id="CHEBI:57288"/>
        <dbReference type="ChEBI" id="CHEBI:64718"/>
        <dbReference type="ChEBI" id="CHEBI:83683"/>
        <dbReference type="EC" id="2.3.1.266"/>
    </reaction>
</comment>
<sequence>MSAVLQPRPACRPMTVRDLDAVVAIEQRAYSHPWSRGNFTDSLAAGYLAELWFDEADGEVLGYLVAMAGVDELHLLNITVVPEQQGRGLGRRMMASLRAHALAQRAATLWLEVRASNLRAQALYRGLGYTQVGLRRGYYPAAVRREDAVVMSLALSPPAADGAPHAVD</sequence>
<feature type="domain" description="N-acetyltransferase" evidence="2">
    <location>
        <begin position="9"/>
        <end position="156"/>
    </location>
</feature>
<dbReference type="InterPro" id="IPR000182">
    <property type="entry name" value="GNAT_dom"/>
</dbReference>
<feature type="binding site" evidence="1">
    <location>
        <position position="117"/>
    </location>
    <ligand>
        <name>acetyl-CoA</name>
        <dbReference type="ChEBI" id="CHEBI:57288"/>
    </ligand>
</feature>
<keyword evidence="1" id="KW-0012">Acyltransferase</keyword>
<reference evidence="3 4" key="1">
    <citation type="submission" date="2019-01" db="EMBL/GenBank/DDBJ databases">
        <authorList>
            <person name="Chen W.-M."/>
        </authorList>
    </citation>
    <scope>NUCLEOTIDE SEQUENCE [LARGE SCALE GENOMIC DNA]</scope>
    <source>
        <strain evidence="3 4">KYPY4</strain>
    </source>
</reference>
<name>A0A437R9J0_9BURK</name>
<comment type="caution">
    <text evidence="3">The sequence shown here is derived from an EMBL/GenBank/DDBJ whole genome shotgun (WGS) entry which is preliminary data.</text>
</comment>
<dbReference type="InterPro" id="IPR050276">
    <property type="entry name" value="MshD_Acetyltransferase"/>
</dbReference>
<dbReference type="InterPro" id="IPR043690">
    <property type="entry name" value="RimI"/>
</dbReference>
<evidence type="ECO:0000313" key="3">
    <source>
        <dbReference type="EMBL" id="RVU43402.1"/>
    </source>
</evidence>
<dbReference type="RefSeq" id="WP_128230686.1">
    <property type="nucleotide sequence ID" value="NZ_SACR01000007.1"/>
</dbReference>
<dbReference type="GO" id="GO:0005737">
    <property type="term" value="C:cytoplasm"/>
    <property type="evidence" value="ECO:0007669"/>
    <property type="project" value="UniProtKB-SubCell"/>
</dbReference>
<evidence type="ECO:0000313" key="4">
    <source>
        <dbReference type="Proteomes" id="UP000285575"/>
    </source>
</evidence>
<dbReference type="InterPro" id="IPR016181">
    <property type="entry name" value="Acyl_CoA_acyltransferase"/>
</dbReference>
<proteinExistence type="inferred from homology"/>
<dbReference type="Pfam" id="PF00583">
    <property type="entry name" value="Acetyltransf_1"/>
    <property type="match status" value="1"/>
</dbReference>
<evidence type="ECO:0000256" key="1">
    <source>
        <dbReference type="HAMAP-Rule" id="MF_02210"/>
    </source>
</evidence>
<dbReference type="GO" id="GO:0008999">
    <property type="term" value="F:protein-N-terminal-alanine acetyltransferase activity"/>
    <property type="evidence" value="ECO:0007669"/>
    <property type="project" value="UniProtKB-UniRule"/>
</dbReference>
<keyword evidence="4" id="KW-1185">Reference proteome</keyword>
<accession>A0A437R9J0</accession>
<comment type="subcellular location">
    <subcellularLocation>
        <location evidence="1">Cytoplasm</location>
    </subcellularLocation>
</comment>
<keyword evidence="1 3" id="KW-0808">Transferase</keyword>
<dbReference type="NCBIfam" id="TIGR01575">
    <property type="entry name" value="rimI"/>
    <property type="match status" value="1"/>
</dbReference>
<comment type="similarity">
    <text evidence="1">Belongs to the acetyltransferase family. RimI subfamily.</text>
</comment>
<dbReference type="EC" id="2.3.1.266" evidence="1"/>
<dbReference type="PANTHER" id="PTHR43617">
    <property type="entry name" value="L-AMINO ACID N-ACETYLTRANSFERASE"/>
    <property type="match status" value="1"/>
</dbReference>
<dbReference type="CDD" id="cd04301">
    <property type="entry name" value="NAT_SF"/>
    <property type="match status" value="1"/>
</dbReference>
<organism evidence="3 4">
    <name type="scientific">Rubrivivax rivuli</name>
    <dbReference type="NCBI Taxonomy" id="1862385"/>
    <lineage>
        <taxon>Bacteria</taxon>
        <taxon>Pseudomonadati</taxon>
        <taxon>Pseudomonadota</taxon>
        <taxon>Betaproteobacteria</taxon>
        <taxon>Burkholderiales</taxon>
        <taxon>Sphaerotilaceae</taxon>
        <taxon>Rubrivivax</taxon>
    </lineage>
</organism>
<dbReference type="OrthoDB" id="9796919at2"/>
<protein>
    <recommendedName>
        <fullName evidence="1">[Ribosomal protein bS18]-alanine N-acetyltransferase</fullName>
        <ecNumber evidence="1">2.3.1.266</ecNumber>
    </recommendedName>
</protein>
<feature type="active site" description="Proton donor" evidence="1">
    <location>
        <position position="124"/>
    </location>
</feature>
<dbReference type="AlphaFoldDB" id="A0A437R9J0"/>
<dbReference type="InterPro" id="IPR006464">
    <property type="entry name" value="AcTrfase_RimI/Ard1"/>
</dbReference>
<dbReference type="HAMAP" id="MF_02210">
    <property type="entry name" value="RimI"/>
    <property type="match status" value="1"/>
</dbReference>
<dbReference type="SUPFAM" id="SSF55729">
    <property type="entry name" value="Acyl-CoA N-acyltransferases (Nat)"/>
    <property type="match status" value="1"/>
</dbReference>
<feature type="active site" description="Proton acceptor" evidence="1">
    <location>
        <position position="112"/>
    </location>
</feature>
<comment type="function">
    <text evidence="1">Acetylates the N-terminal alanine of ribosomal protein bS18.</text>
</comment>
<dbReference type="Gene3D" id="3.40.630.30">
    <property type="match status" value="1"/>
</dbReference>
<dbReference type="PROSITE" id="PS51186">
    <property type="entry name" value="GNAT"/>
    <property type="match status" value="1"/>
</dbReference>
<gene>
    <name evidence="1 3" type="primary">rimI</name>
    <name evidence="3" type="ORF">EOE66_20925</name>
</gene>
<dbReference type="Proteomes" id="UP000285575">
    <property type="component" value="Unassembled WGS sequence"/>
</dbReference>